<evidence type="ECO:0000313" key="1">
    <source>
        <dbReference type="EMBL" id="PRM88648.1"/>
    </source>
</evidence>
<dbReference type="RefSeq" id="WP_105908664.1">
    <property type="nucleotide sequence ID" value="NZ_NXGJ01000002.1"/>
</dbReference>
<accession>A0A2S9SPY0</accession>
<dbReference type="Pfam" id="PF11171">
    <property type="entry name" value="DUF2958"/>
    <property type="match status" value="1"/>
</dbReference>
<evidence type="ECO:0000313" key="2">
    <source>
        <dbReference type="Proteomes" id="UP000239065"/>
    </source>
</evidence>
<evidence type="ECO:0008006" key="3">
    <source>
        <dbReference type="Google" id="ProtNLM"/>
    </source>
</evidence>
<dbReference type="AlphaFoldDB" id="A0A2S9SPY0"/>
<dbReference type="Proteomes" id="UP000239065">
    <property type="component" value="Unassembled WGS sequence"/>
</dbReference>
<protein>
    <recommendedName>
        <fullName evidence="3">DUF2958 domain-containing protein</fullName>
    </recommendedName>
</protein>
<sequence>MSKLLTPKFINTIPNLYDTQNIKDPICQVKLFLADSSFTWYIIEFDKENLNTCYGFVDGLESELGYFNLDELESVRGMFGLKVERDLNFKPTRLSEIKRSVA</sequence>
<proteinExistence type="predicted"/>
<organism evidence="1 2">
    <name type="scientific">Aliarcobacter cryaerophilus</name>
    <dbReference type="NCBI Taxonomy" id="28198"/>
    <lineage>
        <taxon>Bacteria</taxon>
        <taxon>Pseudomonadati</taxon>
        <taxon>Campylobacterota</taxon>
        <taxon>Epsilonproteobacteria</taxon>
        <taxon>Campylobacterales</taxon>
        <taxon>Arcobacteraceae</taxon>
        <taxon>Aliarcobacter</taxon>
    </lineage>
</organism>
<reference evidence="1 2" key="1">
    <citation type="submission" date="2017-09" db="EMBL/GenBank/DDBJ databases">
        <title>Reassesment of A. cryaerophilus.</title>
        <authorList>
            <person name="Perez-Cataluna A."/>
            <person name="Collado L."/>
            <person name="Salgado O."/>
            <person name="Lefinanco V."/>
            <person name="Figueras M.J."/>
        </authorList>
    </citation>
    <scope>NUCLEOTIDE SEQUENCE [LARGE SCALE GENOMIC DNA]</scope>
    <source>
        <strain evidence="1 2">LMG 9861</strain>
    </source>
</reference>
<name>A0A2S9SPY0_9BACT</name>
<gene>
    <name evidence="1" type="ORF">CJ669_03180</name>
</gene>
<dbReference type="InterPro" id="IPR021341">
    <property type="entry name" value="DUF2958"/>
</dbReference>
<dbReference type="EMBL" id="NXGJ01000002">
    <property type="protein sequence ID" value="PRM88648.1"/>
    <property type="molecule type" value="Genomic_DNA"/>
</dbReference>
<comment type="caution">
    <text evidence="1">The sequence shown here is derived from an EMBL/GenBank/DDBJ whole genome shotgun (WGS) entry which is preliminary data.</text>
</comment>